<feature type="domain" description="SLH" evidence="2">
    <location>
        <begin position="22"/>
        <end position="85"/>
    </location>
</feature>
<sequence length="464" mass="51340">MKKTLCILLVLVIVLSITGIAFAGPFADVPAKHWSYDAISKLAKAGIIDGYSDGTFRGDKTITRYEMAIIVGKAMERSDKADAANKTLIDELANEFETELKNLGVRVGKLENYNKSNLKVRFDSLFIMAKDNPPDGAPKINGNDAWRWRNRMYFTGDINSKTSYTARLVTSLNIAGATTSSSSLGTATQFDRFFFTTKNLLGFDEVRWGRFNFSELGSFVAYKSGSNDGVTFSKKLGDDATFKFGAFIASPEPAAVGNFSGDAQEVQYAVLQKKLSDETTVGGMFLNNNRFVRQSSSPFNYGYDDTQLYNLYLSHKLGKWTLAGEYVSTSVHNGVGAVKEHPKAYALQITNGIYNPGKIYPSQDVVVKYDKPHTDALVISYRYTEMGAIPNGLGTLRSMWIASPTYKLNGNALDGSDNTKGWLFSYQYVLAKNIVANIDYQDLKFVNSGAPEDKILYTMIHVKL</sequence>
<dbReference type="Proteomes" id="UP000295063">
    <property type="component" value="Unassembled WGS sequence"/>
</dbReference>
<keyword evidence="1" id="KW-0732">Signal</keyword>
<name>A0A4R1Q2X6_9FIRM</name>
<dbReference type="PANTHER" id="PTHR43308:SF1">
    <property type="entry name" value="OUTER MEMBRANE PROTEIN ALPHA"/>
    <property type="match status" value="1"/>
</dbReference>
<evidence type="ECO:0000313" key="4">
    <source>
        <dbReference type="Proteomes" id="UP000295063"/>
    </source>
</evidence>
<dbReference type="Pfam" id="PF00395">
    <property type="entry name" value="SLH"/>
    <property type="match status" value="1"/>
</dbReference>
<dbReference type="PROSITE" id="PS51272">
    <property type="entry name" value="SLH"/>
    <property type="match status" value="1"/>
</dbReference>
<evidence type="ECO:0000256" key="1">
    <source>
        <dbReference type="SAM" id="SignalP"/>
    </source>
</evidence>
<evidence type="ECO:0000313" key="3">
    <source>
        <dbReference type="EMBL" id="TCL38858.1"/>
    </source>
</evidence>
<dbReference type="InterPro" id="IPR051465">
    <property type="entry name" value="Cell_Envelope_Struct_Comp"/>
</dbReference>
<reference evidence="3 4" key="1">
    <citation type="submission" date="2019-03" db="EMBL/GenBank/DDBJ databases">
        <title>Genomic Encyclopedia of Type Strains, Phase IV (KMG-IV): sequencing the most valuable type-strain genomes for metagenomic binning, comparative biology and taxonomic classification.</title>
        <authorList>
            <person name="Goeker M."/>
        </authorList>
    </citation>
    <scope>NUCLEOTIDE SEQUENCE [LARGE SCALE GENOMIC DNA]</scope>
    <source>
        <strain evidence="3 4">DSM 15969</strain>
    </source>
</reference>
<dbReference type="PANTHER" id="PTHR43308">
    <property type="entry name" value="OUTER MEMBRANE PROTEIN ALPHA-RELATED"/>
    <property type="match status" value="1"/>
</dbReference>
<dbReference type="InterPro" id="IPR001119">
    <property type="entry name" value="SLH_dom"/>
</dbReference>
<dbReference type="RefSeq" id="WP_132077258.1">
    <property type="nucleotide sequence ID" value="NZ_SLUI01000003.1"/>
</dbReference>
<dbReference type="AlphaFoldDB" id="A0A4R1Q2X6"/>
<dbReference type="EMBL" id="SLUI01000003">
    <property type="protein sequence ID" value="TCL38858.1"/>
    <property type="molecule type" value="Genomic_DNA"/>
</dbReference>
<comment type="caution">
    <text evidence="3">The sequence shown here is derived from an EMBL/GenBank/DDBJ whole genome shotgun (WGS) entry which is preliminary data.</text>
</comment>
<organism evidence="3 4">
    <name type="scientific">Anaerospora hongkongensis</name>
    <dbReference type="NCBI Taxonomy" id="244830"/>
    <lineage>
        <taxon>Bacteria</taxon>
        <taxon>Bacillati</taxon>
        <taxon>Bacillota</taxon>
        <taxon>Negativicutes</taxon>
        <taxon>Selenomonadales</taxon>
        <taxon>Sporomusaceae</taxon>
        <taxon>Anaerospora</taxon>
    </lineage>
</organism>
<gene>
    <name evidence="3" type="ORF">EV210_103342</name>
</gene>
<evidence type="ECO:0000259" key="2">
    <source>
        <dbReference type="PROSITE" id="PS51272"/>
    </source>
</evidence>
<proteinExistence type="predicted"/>
<dbReference type="SUPFAM" id="SSF56935">
    <property type="entry name" value="Porins"/>
    <property type="match status" value="1"/>
</dbReference>
<feature type="signal peptide" evidence="1">
    <location>
        <begin position="1"/>
        <end position="23"/>
    </location>
</feature>
<protein>
    <submittedName>
        <fullName evidence="3">S-layer family protein</fullName>
    </submittedName>
</protein>
<dbReference type="OrthoDB" id="1672837at2"/>
<keyword evidence="4" id="KW-1185">Reference proteome</keyword>
<feature type="chain" id="PRO_5020771342" evidence="1">
    <location>
        <begin position="24"/>
        <end position="464"/>
    </location>
</feature>
<accession>A0A4R1Q2X6</accession>